<sequence length="73" mass="8055">MTLGMVMIWPHPSRKRFYRPWSMSDQGIVSRRTFTGSQRRGGIAAGCTTPLHPSSCRPPPLPAAEPSMLASIM</sequence>
<proteinExistence type="predicted"/>
<dbReference type="EMBL" id="ML996090">
    <property type="protein sequence ID" value="KAF2149949.1"/>
    <property type="molecule type" value="Genomic_DNA"/>
</dbReference>
<protein>
    <submittedName>
        <fullName evidence="2">Uncharacterized protein</fullName>
    </submittedName>
</protein>
<name>A0A9P4IW71_9PEZI</name>
<feature type="non-terminal residue" evidence="2">
    <location>
        <position position="73"/>
    </location>
</feature>
<dbReference type="AlphaFoldDB" id="A0A9P4IW71"/>
<reference evidence="2" key="1">
    <citation type="journal article" date="2020" name="Stud. Mycol.">
        <title>101 Dothideomycetes genomes: a test case for predicting lifestyles and emergence of pathogens.</title>
        <authorList>
            <person name="Haridas S."/>
            <person name="Albert R."/>
            <person name="Binder M."/>
            <person name="Bloem J."/>
            <person name="Labutti K."/>
            <person name="Salamov A."/>
            <person name="Andreopoulos B."/>
            <person name="Baker S."/>
            <person name="Barry K."/>
            <person name="Bills G."/>
            <person name="Bluhm B."/>
            <person name="Cannon C."/>
            <person name="Castanera R."/>
            <person name="Culley D."/>
            <person name="Daum C."/>
            <person name="Ezra D."/>
            <person name="Gonzalez J."/>
            <person name="Henrissat B."/>
            <person name="Kuo A."/>
            <person name="Liang C."/>
            <person name="Lipzen A."/>
            <person name="Lutzoni F."/>
            <person name="Magnuson J."/>
            <person name="Mondo S."/>
            <person name="Nolan M."/>
            <person name="Ohm R."/>
            <person name="Pangilinan J."/>
            <person name="Park H.-J."/>
            <person name="Ramirez L."/>
            <person name="Alfaro M."/>
            <person name="Sun H."/>
            <person name="Tritt A."/>
            <person name="Yoshinaga Y."/>
            <person name="Zwiers L.-H."/>
            <person name="Turgeon B."/>
            <person name="Goodwin S."/>
            <person name="Spatafora J."/>
            <person name="Crous P."/>
            <person name="Grigoriev I."/>
        </authorList>
    </citation>
    <scope>NUCLEOTIDE SEQUENCE</scope>
    <source>
        <strain evidence="2">CBS 260.36</strain>
    </source>
</reference>
<gene>
    <name evidence="2" type="ORF">K461DRAFT_281194</name>
</gene>
<comment type="caution">
    <text evidence="2">The sequence shown here is derived from an EMBL/GenBank/DDBJ whole genome shotgun (WGS) entry which is preliminary data.</text>
</comment>
<evidence type="ECO:0000313" key="2">
    <source>
        <dbReference type="EMBL" id="KAF2149949.1"/>
    </source>
</evidence>
<evidence type="ECO:0000313" key="3">
    <source>
        <dbReference type="Proteomes" id="UP000799439"/>
    </source>
</evidence>
<keyword evidence="3" id="KW-1185">Reference proteome</keyword>
<organism evidence="2 3">
    <name type="scientific">Myriangium duriaei CBS 260.36</name>
    <dbReference type="NCBI Taxonomy" id="1168546"/>
    <lineage>
        <taxon>Eukaryota</taxon>
        <taxon>Fungi</taxon>
        <taxon>Dikarya</taxon>
        <taxon>Ascomycota</taxon>
        <taxon>Pezizomycotina</taxon>
        <taxon>Dothideomycetes</taxon>
        <taxon>Dothideomycetidae</taxon>
        <taxon>Myriangiales</taxon>
        <taxon>Myriangiaceae</taxon>
        <taxon>Myriangium</taxon>
    </lineage>
</organism>
<accession>A0A9P4IW71</accession>
<evidence type="ECO:0000256" key="1">
    <source>
        <dbReference type="SAM" id="MobiDB-lite"/>
    </source>
</evidence>
<dbReference type="Proteomes" id="UP000799439">
    <property type="component" value="Unassembled WGS sequence"/>
</dbReference>
<feature type="region of interest" description="Disordered" evidence="1">
    <location>
        <begin position="35"/>
        <end position="73"/>
    </location>
</feature>